<proteinExistence type="predicted"/>
<feature type="region of interest" description="Disordered" evidence="1">
    <location>
        <begin position="182"/>
        <end position="203"/>
    </location>
</feature>
<name>A0A6J6TU26_9ZZZZ</name>
<feature type="region of interest" description="Disordered" evidence="1">
    <location>
        <begin position="36"/>
        <end position="58"/>
    </location>
</feature>
<evidence type="ECO:0000256" key="1">
    <source>
        <dbReference type="SAM" id="MobiDB-lite"/>
    </source>
</evidence>
<dbReference type="AlphaFoldDB" id="A0A6J6TU26"/>
<reference evidence="2" key="1">
    <citation type="submission" date="2020-05" db="EMBL/GenBank/DDBJ databases">
        <authorList>
            <person name="Chiriac C."/>
            <person name="Salcher M."/>
            <person name="Ghai R."/>
            <person name="Kavagutti S V."/>
        </authorList>
    </citation>
    <scope>NUCLEOTIDE SEQUENCE</scope>
</reference>
<organism evidence="2">
    <name type="scientific">freshwater metagenome</name>
    <dbReference type="NCBI Taxonomy" id="449393"/>
    <lineage>
        <taxon>unclassified sequences</taxon>
        <taxon>metagenomes</taxon>
        <taxon>ecological metagenomes</taxon>
    </lineage>
</organism>
<gene>
    <name evidence="2" type="ORF">UFOPK2810_00794</name>
</gene>
<accession>A0A6J6TU26</accession>
<evidence type="ECO:0000313" key="2">
    <source>
        <dbReference type="EMBL" id="CAB4749907.1"/>
    </source>
</evidence>
<sequence>MRRTPFPPQLRCRRRMRPATVPLRCSTFHVPLLLAGGSAPGVPPQDGLRGSGGGRAHPSRAYQFPRESLRGLHSPAACRVRRPSAAFAARPSDGRGSLRARRNSCSVRCDGPARPSGLVRPRTSRIVTVMSPSRETCSPGATGSESVTVIRHLQMLRLLDAKPQTRLGLLLSTRNSAWRPFRAQPGAAPGVAPHQGHPRVTRE</sequence>
<protein>
    <submittedName>
        <fullName evidence="2">Unannotated protein</fullName>
    </submittedName>
</protein>
<dbReference type="EMBL" id="CAEZYZ010000118">
    <property type="protein sequence ID" value="CAB4749907.1"/>
    <property type="molecule type" value="Genomic_DNA"/>
</dbReference>